<dbReference type="Pfam" id="PF13041">
    <property type="entry name" value="PPR_2"/>
    <property type="match status" value="3"/>
</dbReference>
<sequence>MNLGLNDDLVLKVLETQYIPGENLICFFSWILKKPEFKLTTVVLDALVSAICTENRRTEAYALWDLVNEVGDKENGLVSTKSLNSLIEVFSRLGKAKAAFDVLNKFEELGCVPNADTYYSTLEVLCKRSFYTWACSVCEKMLSADKLPDAERVGKIISSLCKGGMTKDAHLVYLYAKDKKICPPQSSIDFLIGSLSRIERAGKGSEKEIDKELDKQNVSSALEMLNDYPAEKRKYAIKPFSNVEGAKKLLLKMVESGPHPGNAVFNCVINGLAKAGDIKESLYLMKVMKSRGLKPDVYTYSVIMSSYARGGEMEKACKIFAEAKKNHSKLTTVTYHTLIRGFCKLEQFDKAVDLLREMKKHGVHPNHDEYNKMIKSLCLKALDWETAAKLEKKMRKNGLILNGRTRALISAVKELDEGVSSEISVPEISVPE</sequence>
<name>A0A022QUZ6_ERYGU</name>
<dbReference type="PANTHER" id="PTHR47939:SF10">
    <property type="entry name" value="PENTACOTRIPEPTIDE-REPEAT REGION OF PRORP DOMAIN-CONTAINING PROTEIN"/>
    <property type="match status" value="1"/>
</dbReference>
<feature type="repeat" description="PPR" evidence="3">
    <location>
        <begin position="366"/>
        <end position="401"/>
    </location>
</feature>
<keyword evidence="5" id="KW-1185">Reference proteome</keyword>
<evidence type="ECO:0000313" key="5">
    <source>
        <dbReference type="Proteomes" id="UP000030748"/>
    </source>
</evidence>
<evidence type="ECO:0000256" key="3">
    <source>
        <dbReference type="PROSITE-ProRule" id="PRU00708"/>
    </source>
</evidence>
<dbReference type="Proteomes" id="UP000030748">
    <property type="component" value="Unassembled WGS sequence"/>
</dbReference>
<dbReference type="Gene3D" id="1.25.40.10">
    <property type="entry name" value="Tetratricopeptide repeat domain"/>
    <property type="match status" value="3"/>
</dbReference>
<dbReference type="InterPro" id="IPR002885">
    <property type="entry name" value="PPR_rpt"/>
</dbReference>
<dbReference type="PROSITE" id="PS51375">
    <property type="entry name" value="PPR"/>
    <property type="match status" value="5"/>
</dbReference>
<proteinExistence type="inferred from homology"/>
<dbReference type="InterPro" id="IPR050667">
    <property type="entry name" value="PPR-containing_protein"/>
</dbReference>
<gene>
    <name evidence="4" type="ORF">MIMGU_mgv1a006773mg</name>
</gene>
<keyword evidence="2" id="KW-0677">Repeat</keyword>
<dbReference type="STRING" id="4155.A0A022QUZ6"/>
<comment type="similarity">
    <text evidence="1">Belongs to the PPR family. P subfamily.</text>
</comment>
<evidence type="ECO:0000256" key="1">
    <source>
        <dbReference type="ARBA" id="ARBA00007626"/>
    </source>
</evidence>
<evidence type="ECO:0008006" key="6">
    <source>
        <dbReference type="Google" id="ProtNLM"/>
    </source>
</evidence>
<feature type="repeat" description="PPR" evidence="3">
    <location>
        <begin position="331"/>
        <end position="365"/>
    </location>
</feature>
<dbReference type="InterPro" id="IPR011990">
    <property type="entry name" value="TPR-like_helical_dom_sf"/>
</dbReference>
<feature type="repeat" description="PPR" evidence="3">
    <location>
        <begin position="296"/>
        <end position="330"/>
    </location>
</feature>
<evidence type="ECO:0000313" key="4">
    <source>
        <dbReference type="EMBL" id="EYU32497.1"/>
    </source>
</evidence>
<dbReference type="eggNOG" id="KOG4197">
    <property type="taxonomic scope" value="Eukaryota"/>
</dbReference>
<accession>A0A022QUZ6</accession>
<reference evidence="4 5" key="1">
    <citation type="journal article" date="2013" name="Proc. Natl. Acad. Sci. U.S.A.">
        <title>Fine-scale variation in meiotic recombination in Mimulus inferred from population shotgun sequencing.</title>
        <authorList>
            <person name="Hellsten U."/>
            <person name="Wright K.M."/>
            <person name="Jenkins J."/>
            <person name="Shu S."/>
            <person name="Yuan Y."/>
            <person name="Wessler S.R."/>
            <person name="Schmutz J."/>
            <person name="Willis J.H."/>
            <person name="Rokhsar D.S."/>
        </authorList>
    </citation>
    <scope>NUCLEOTIDE SEQUENCE [LARGE SCALE GENOMIC DNA]</scope>
    <source>
        <strain evidence="5">cv. DUN x IM62</strain>
    </source>
</reference>
<organism evidence="4 5">
    <name type="scientific">Erythranthe guttata</name>
    <name type="common">Yellow monkey flower</name>
    <name type="synonym">Mimulus guttatus</name>
    <dbReference type="NCBI Taxonomy" id="4155"/>
    <lineage>
        <taxon>Eukaryota</taxon>
        <taxon>Viridiplantae</taxon>
        <taxon>Streptophyta</taxon>
        <taxon>Embryophyta</taxon>
        <taxon>Tracheophyta</taxon>
        <taxon>Spermatophyta</taxon>
        <taxon>Magnoliopsida</taxon>
        <taxon>eudicotyledons</taxon>
        <taxon>Gunneridae</taxon>
        <taxon>Pentapetalae</taxon>
        <taxon>asterids</taxon>
        <taxon>lamiids</taxon>
        <taxon>Lamiales</taxon>
        <taxon>Phrymaceae</taxon>
        <taxon>Erythranthe</taxon>
    </lineage>
</organism>
<dbReference type="PANTHER" id="PTHR47939">
    <property type="entry name" value="MEMBRANE-ASSOCIATED SALT-INDUCIBLE PROTEIN-LIKE"/>
    <property type="match status" value="1"/>
</dbReference>
<feature type="repeat" description="PPR" evidence="3">
    <location>
        <begin position="261"/>
        <end position="295"/>
    </location>
</feature>
<dbReference type="EMBL" id="KI630834">
    <property type="protein sequence ID" value="EYU32497.1"/>
    <property type="molecule type" value="Genomic_DNA"/>
</dbReference>
<dbReference type="GO" id="GO:0003729">
    <property type="term" value="F:mRNA binding"/>
    <property type="evidence" value="ECO:0000318"/>
    <property type="project" value="GO_Central"/>
</dbReference>
<dbReference type="NCBIfam" id="TIGR00756">
    <property type="entry name" value="PPR"/>
    <property type="match status" value="4"/>
</dbReference>
<protein>
    <recommendedName>
        <fullName evidence="6">Pentacotripeptide-repeat region of PRORP domain-containing protein</fullName>
    </recommendedName>
</protein>
<evidence type="ECO:0000256" key="2">
    <source>
        <dbReference type="ARBA" id="ARBA00022737"/>
    </source>
</evidence>
<feature type="repeat" description="PPR" evidence="3">
    <location>
        <begin position="79"/>
        <end position="113"/>
    </location>
</feature>
<dbReference type="AlphaFoldDB" id="A0A022QUZ6"/>